<dbReference type="EMBL" id="CP003557">
    <property type="protein sequence ID" value="AFN73545.1"/>
    <property type="molecule type" value="Genomic_DNA"/>
</dbReference>
<dbReference type="Pfam" id="PF00534">
    <property type="entry name" value="Glycos_transf_1"/>
    <property type="match status" value="1"/>
</dbReference>
<evidence type="ECO:0000259" key="1">
    <source>
        <dbReference type="Pfam" id="PF00534"/>
    </source>
</evidence>
<organism evidence="2 3">
    <name type="scientific">Melioribacter roseus (strain DSM 23840 / JCM 17771 / VKM B-2668 / P3M-2)</name>
    <dbReference type="NCBI Taxonomy" id="1191523"/>
    <lineage>
        <taxon>Bacteria</taxon>
        <taxon>Pseudomonadati</taxon>
        <taxon>Ignavibacteriota</taxon>
        <taxon>Ignavibacteria</taxon>
        <taxon>Ignavibacteriales</taxon>
        <taxon>Melioribacteraceae</taxon>
        <taxon>Melioribacter</taxon>
    </lineage>
</organism>
<dbReference type="Gene3D" id="3.40.50.2000">
    <property type="entry name" value="Glycogen Phosphorylase B"/>
    <property type="match status" value="1"/>
</dbReference>
<dbReference type="GO" id="GO:0016757">
    <property type="term" value="F:glycosyltransferase activity"/>
    <property type="evidence" value="ECO:0007669"/>
    <property type="project" value="InterPro"/>
</dbReference>
<dbReference type="Proteomes" id="UP000009011">
    <property type="component" value="Chromosome"/>
</dbReference>
<evidence type="ECO:0000313" key="3">
    <source>
        <dbReference type="Proteomes" id="UP000009011"/>
    </source>
</evidence>
<proteinExistence type="predicted"/>
<feature type="domain" description="Glycosyl transferase family 1" evidence="1">
    <location>
        <begin position="14"/>
        <end position="92"/>
    </location>
</feature>
<evidence type="ECO:0000313" key="2">
    <source>
        <dbReference type="EMBL" id="AFN73545.1"/>
    </source>
</evidence>
<dbReference type="KEGG" id="mro:MROS_0301"/>
<dbReference type="eggNOG" id="COG0438">
    <property type="taxonomic scope" value="Bacteria"/>
</dbReference>
<reference evidence="2 3" key="1">
    <citation type="journal article" date="2013" name="PLoS ONE">
        <title>Genomic analysis of Melioribacter roseus, facultatively anaerobic organotrophic bacterium representing a novel deep lineage within Bacteriodetes/Chlorobi group.</title>
        <authorList>
            <person name="Kadnikov V.V."/>
            <person name="Mardanov A.V."/>
            <person name="Podosokorskaya O.A."/>
            <person name="Gavrilov S.N."/>
            <person name="Kublanov I.V."/>
            <person name="Beletsky A.V."/>
            <person name="Bonch-Osmolovskaya E.A."/>
            <person name="Ravin N.V."/>
        </authorList>
    </citation>
    <scope>NUCLEOTIDE SEQUENCE [LARGE SCALE GENOMIC DNA]</scope>
    <source>
        <strain evidence="3">JCM 17771 / P3M-2</strain>
    </source>
</reference>
<dbReference type="InterPro" id="IPR001296">
    <property type="entry name" value="Glyco_trans_1"/>
</dbReference>
<protein>
    <recommendedName>
        <fullName evidence="1">Glycosyl transferase family 1 domain-containing protein</fullName>
    </recommendedName>
</protein>
<name>I6Z329_MELRP</name>
<dbReference type="STRING" id="1191523.MROS_0301"/>
<keyword evidence="3" id="KW-1185">Reference proteome</keyword>
<accession>I6Z329</accession>
<dbReference type="SUPFAM" id="SSF53756">
    <property type="entry name" value="UDP-Glycosyltransferase/glycogen phosphorylase"/>
    <property type="match status" value="1"/>
</dbReference>
<sequence>MPFNELLKKLIDVKYFALTSKCYEVAPMSVIEALSINILPIVPNIGGMKESIELINNIGAVYEAGNKDSWISAINNLETNYTHKMSELSENKNEILNKLSVQNYLNKISNLYYSLMT</sequence>
<dbReference type="HOGENOM" id="CLU_2082011_0_0_10"/>
<dbReference type="AlphaFoldDB" id="I6Z329"/>
<gene>
    <name evidence="2" type="ordered locus">MROS_0301</name>
</gene>